<dbReference type="EMBL" id="CP090891">
    <property type="protein sequence ID" value="ULU14078.1"/>
    <property type="molecule type" value="Genomic_DNA"/>
</dbReference>
<dbReference type="Pfam" id="PF02460">
    <property type="entry name" value="Patched"/>
    <property type="match status" value="1"/>
</dbReference>
<evidence type="ECO:0000256" key="2">
    <source>
        <dbReference type="ARBA" id="ARBA00005585"/>
    </source>
</evidence>
<dbReference type="FunFam" id="1.20.1640.10:FF:000013">
    <property type="entry name" value="PaTched Related family"/>
    <property type="match status" value="1"/>
</dbReference>
<comment type="similarity">
    <text evidence="2">Belongs to the patched family.</text>
</comment>
<evidence type="ECO:0000256" key="1">
    <source>
        <dbReference type="ARBA" id="ARBA00004651"/>
    </source>
</evidence>
<protein>
    <recommendedName>
        <fullName evidence="10">SSD domain-containing protein</fullName>
    </recommendedName>
</protein>
<evidence type="ECO:0000313" key="11">
    <source>
        <dbReference type="EMBL" id="ULU14078.1"/>
    </source>
</evidence>
<dbReference type="InterPro" id="IPR000731">
    <property type="entry name" value="SSD"/>
</dbReference>
<feature type="transmembrane region" description="Helical" evidence="9">
    <location>
        <begin position="535"/>
        <end position="554"/>
    </location>
</feature>
<feature type="compositionally biased region" description="Low complexity" evidence="8">
    <location>
        <begin position="494"/>
        <end position="508"/>
    </location>
</feature>
<feature type="transmembrane region" description="Helical" evidence="9">
    <location>
        <begin position="763"/>
        <end position="785"/>
    </location>
</feature>
<evidence type="ECO:0000256" key="8">
    <source>
        <dbReference type="SAM" id="MobiDB-lite"/>
    </source>
</evidence>
<evidence type="ECO:0000256" key="6">
    <source>
        <dbReference type="ARBA" id="ARBA00023136"/>
    </source>
</evidence>
<dbReference type="PANTHER" id="PTHR10796">
    <property type="entry name" value="PATCHED-RELATED"/>
    <property type="match status" value="1"/>
</dbReference>
<evidence type="ECO:0000256" key="9">
    <source>
        <dbReference type="SAM" id="Phobius"/>
    </source>
</evidence>
<keyword evidence="7" id="KW-0325">Glycoprotein</keyword>
<keyword evidence="6 9" id="KW-0472">Membrane</keyword>
<proteinExistence type="inferred from homology"/>
<evidence type="ECO:0000256" key="7">
    <source>
        <dbReference type="ARBA" id="ARBA00023180"/>
    </source>
</evidence>
<dbReference type="Proteomes" id="UP000827892">
    <property type="component" value="Chromosome I"/>
</dbReference>
<feature type="transmembrane region" description="Helical" evidence="9">
    <location>
        <begin position="871"/>
        <end position="890"/>
    </location>
</feature>
<feature type="region of interest" description="Disordered" evidence="8">
    <location>
        <begin position="489"/>
        <end position="508"/>
    </location>
</feature>
<dbReference type="AlphaFoldDB" id="A0AAE9DWJ8"/>
<evidence type="ECO:0000256" key="5">
    <source>
        <dbReference type="ARBA" id="ARBA00022989"/>
    </source>
</evidence>
<dbReference type="InterPro" id="IPR051697">
    <property type="entry name" value="Patched_domain-protein"/>
</dbReference>
<feature type="domain" description="SSD" evidence="10">
    <location>
        <begin position="280"/>
        <end position="446"/>
    </location>
</feature>
<feature type="transmembrane region" description="Helical" evidence="9">
    <location>
        <begin position="392"/>
        <end position="417"/>
    </location>
</feature>
<evidence type="ECO:0000259" key="10">
    <source>
        <dbReference type="PROSITE" id="PS50156"/>
    </source>
</evidence>
<organism evidence="11 12">
    <name type="scientific">Caenorhabditis briggsae</name>
    <dbReference type="NCBI Taxonomy" id="6238"/>
    <lineage>
        <taxon>Eukaryota</taxon>
        <taxon>Metazoa</taxon>
        <taxon>Ecdysozoa</taxon>
        <taxon>Nematoda</taxon>
        <taxon>Chromadorea</taxon>
        <taxon>Rhabditida</taxon>
        <taxon>Rhabditina</taxon>
        <taxon>Rhabditomorpha</taxon>
        <taxon>Rhabditoidea</taxon>
        <taxon>Rhabditidae</taxon>
        <taxon>Peloderinae</taxon>
        <taxon>Caenorhabditis</taxon>
    </lineage>
</organism>
<evidence type="ECO:0000256" key="3">
    <source>
        <dbReference type="ARBA" id="ARBA00022475"/>
    </source>
</evidence>
<keyword evidence="4 9" id="KW-0812">Transmembrane</keyword>
<dbReference type="PROSITE" id="PS50156">
    <property type="entry name" value="SSD"/>
    <property type="match status" value="1"/>
</dbReference>
<dbReference type="GO" id="GO:0005886">
    <property type="term" value="C:plasma membrane"/>
    <property type="evidence" value="ECO:0007669"/>
    <property type="project" value="UniProtKB-SubCell"/>
</dbReference>
<feature type="transmembrane region" description="Helical" evidence="9">
    <location>
        <begin position="741"/>
        <end position="756"/>
    </location>
</feature>
<feature type="transmembrane region" description="Helical" evidence="9">
    <location>
        <begin position="791"/>
        <end position="813"/>
    </location>
</feature>
<feature type="transmembrane region" description="Helical" evidence="9">
    <location>
        <begin position="319"/>
        <end position="341"/>
    </location>
</feature>
<keyword evidence="5 9" id="KW-1133">Transmembrane helix</keyword>
<dbReference type="InterPro" id="IPR003392">
    <property type="entry name" value="PTHD_SSD"/>
</dbReference>
<comment type="subcellular location">
    <subcellularLocation>
        <location evidence="1">Cell membrane</location>
        <topology evidence="1">Multi-pass membrane protein</topology>
    </subcellularLocation>
</comment>
<feature type="transmembrane region" description="Helical" evidence="9">
    <location>
        <begin position="834"/>
        <end position="859"/>
    </location>
</feature>
<dbReference type="SUPFAM" id="SSF82866">
    <property type="entry name" value="Multidrug efflux transporter AcrB transmembrane domain"/>
    <property type="match status" value="2"/>
</dbReference>
<sequence length="909" mass="103088">MIFKFRAAPLEKPWSKIVAKYCLFVARHPWPFIIIPFIITICLSMGIILNFKIVRGVNYLYAPLNATWKSEEAVFGENWAKDDDHFYPGKDILRRQGIYLIVNAKDSGNILRENHAKDFLKILEWIGSVKLISSAGRIFTYKDVCLHFQNDCFSNTHAKLLADIYSKNHQNSMFNISFPIYRSTYATEPIDISKVLGNVSLDSNGHVESASAWMILYQLKAFGPANGQLSKDFEDGLAEKIQKGETPSELLNIYYFHSATFDEELEKENRRLTPKFSITFSVLIIFAILSTFTIKFVSFKTNQSVSNWPIIDWVLSKPLLGVCGVLVTLCAIISSTGLLMLMDVTFVDMCTVMPFLSLTIGIDDTFLMLAAWHETDRNLPYEKRIEKSMRHAAVSISITSLTDALAFIIGSIAPLPAVMYFCYYSSAAILFIFLYCLTMFVAFLALQGKREQELRHSVTGGKTRDLEDYESAASHELLFKMGSRITVKADEENNNNNNEKSSENAETASENEDVRMWYQKFFEDQYAPFVSDSKISILSFLVYIAYLTTAFYGIQQLKIGFDLINIVQESSASRVFLEVRQNLFPEDTKIMDIAVMNSPNFTNSEERFQFLEVLSEFESTWCSEGRNSTQFWFFEMQTYLSQLGFGGDLNRTLNSDRKLSQTKKTFLMSNEKFGYDVLDSKKFRLSTRLKNVDNDEQISNCAKTMRLLTEKHQNYSMTTYSPLWNIADEYDIMWPQTLQDIYISIAVMIPVALLFIPQPLCSLIIGLNIASIAFGVIGTMSFLGVSLDATSMITVAMSVGFSVDFAAHVSYAYMTESRLPKNGKSPIFSRFSHILGTVGWPVTQASVSVLLGVSSLYLVDSYVVQTCFRTVLLVILFGTTHALVFLPLLLMNCHRIYAFLSKNSDSENS</sequence>
<dbReference type="PANTHER" id="PTHR10796:SF124">
    <property type="entry name" value="SSD DOMAIN-CONTAINING PROTEIN"/>
    <property type="match status" value="1"/>
</dbReference>
<evidence type="ECO:0000256" key="4">
    <source>
        <dbReference type="ARBA" id="ARBA00022692"/>
    </source>
</evidence>
<reference evidence="11 12" key="1">
    <citation type="submission" date="2022-05" db="EMBL/GenBank/DDBJ databases">
        <title>Chromosome-level reference genomes for two strains of Caenorhabditis briggsae: an improved platform for comparative genomics.</title>
        <authorList>
            <person name="Stevens L."/>
            <person name="Andersen E.C."/>
        </authorList>
    </citation>
    <scope>NUCLEOTIDE SEQUENCE [LARGE SCALE GENOMIC DNA]</scope>
    <source>
        <strain evidence="11">QX1410_ONT</strain>
        <tissue evidence="11">Whole-organism</tissue>
    </source>
</reference>
<accession>A0AAE9DWJ8</accession>
<feature type="transmembrane region" description="Helical" evidence="9">
    <location>
        <begin position="30"/>
        <end position="51"/>
    </location>
</feature>
<gene>
    <name evidence="11" type="ORF">L3Y34_016531</name>
</gene>
<evidence type="ECO:0000313" key="12">
    <source>
        <dbReference type="Proteomes" id="UP000827892"/>
    </source>
</evidence>
<name>A0AAE9DWJ8_CAEBR</name>
<feature type="transmembrane region" description="Helical" evidence="9">
    <location>
        <begin position="423"/>
        <end position="446"/>
    </location>
</feature>
<keyword evidence="3" id="KW-1003">Cell membrane</keyword>
<feature type="transmembrane region" description="Helical" evidence="9">
    <location>
        <begin position="276"/>
        <end position="299"/>
    </location>
</feature>
<dbReference type="Gene3D" id="1.20.1640.10">
    <property type="entry name" value="Multidrug efflux transporter AcrB transmembrane domain"/>
    <property type="match status" value="2"/>
</dbReference>